<dbReference type="GO" id="GO:0046872">
    <property type="term" value="F:metal ion binding"/>
    <property type="evidence" value="ECO:0007669"/>
    <property type="project" value="UniProtKB-KW"/>
</dbReference>
<dbReference type="InterPro" id="IPR008915">
    <property type="entry name" value="Peptidase_M50"/>
</dbReference>
<evidence type="ECO:0000256" key="8">
    <source>
        <dbReference type="ARBA" id="ARBA00022833"/>
    </source>
</evidence>
<protein>
    <submittedName>
        <fullName evidence="14">Putative zinc metalloprotease Rip3</fullName>
    </submittedName>
</protein>
<dbReference type="GO" id="GO:0016020">
    <property type="term" value="C:membrane"/>
    <property type="evidence" value="ECO:0007669"/>
    <property type="project" value="UniProtKB-SubCell"/>
</dbReference>
<feature type="domain" description="Peptidase M50" evidence="13">
    <location>
        <begin position="66"/>
        <end position="140"/>
    </location>
</feature>
<feature type="transmembrane region" description="Helical" evidence="12">
    <location>
        <begin position="58"/>
        <end position="77"/>
    </location>
</feature>
<keyword evidence="10 14" id="KW-0482">Metalloprotease</keyword>
<feature type="transmembrane region" description="Helical" evidence="12">
    <location>
        <begin position="149"/>
        <end position="170"/>
    </location>
</feature>
<evidence type="ECO:0000256" key="4">
    <source>
        <dbReference type="ARBA" id="ARBA00022670"/>
    </source>
</evidence>
<keyword evidence="6" id="KW-0479">Metal-binding</keyword>
<comment type="cofactor">
    <cofactor evidence="1">
        <name>Zn(2+)</name>
        <dbReference type="ChEBI" id="CHEBI:29105"/>
    </cofactor>
</comment>
<dbReference type="GO" id="GO:0008237">
    <property type="term" value="F:metallopeptidase activity"/>
    <property type="evidence" value="ECO:0007669"/>
    <property type="project" value="UniProtKB-KW"/>
</dbReference>
<accession>A0A2S9YX15</accession>
<keyword evidence="7" id="KW-0378">Hydrolase</keyword>
<reference evidence="14 15" key="1">
    <citation type="submission" date="2018-03" db="EMBL/GenBank/DDBJ databases">
        <title>Draft Genome Sequences of the Obligatory Marine Myxobacteria Enhygromyxa salina SWB007.</title>
        <authorList>
            <person name="Poehlein A."/>
            <person name="Moghaddam J.A."/>
            <person name="Harms H."/>
            <person name="Alanjari M."/>
            <person name="Koenig G.M."/>
            <person name="Daniel R."/>
            <person name="Schaeberle T.F."/>
        </authorList>
    </citation>
    <scope>NUCLEOTIDE SEQUENCE [LARGE SCALE GENOMIC DNA]</scope>
    <source>
        <strain evidence="14 15">SWB007</strain>
    </source>
</reference>
<evidence type="ECO:0000256" key="2">
    <source>
        <dbReference type="ARBA" id="ARBA00004141"/>
    </source>
</evidence>
<evidence type="ECO:0000256" key="10">
    <source>
        <dbReference type="ARBA" id="ARBA00023049"/>
    </source>
</evidence>
<dbReference type="GO" id="GO:0006508">
    <property type="term" value="P:proteolysis"/>
    <property type="evidence" value="ECO:0007669"/>
    <property type="project" value="UniProtKB-KW"/>
</dbReference>
<evidence type="ECO:0000256" key="12">
    <source>
        <dbReference type="SAM" id="Phobius"/>
    </source>
</evidence>
<evidence type="ECO:0000256" key="11">
    <source>
        <dbReference type="ARBA" id="ARBA00023136"/>
    </source>
</evidence>
<dbReference type="EMBL" id="PVNL01000015">
    <property type="protein sequence ID" value="PRQ09633.1"/>
    <property type="molecule type" value="Genomic_DNA"/>
</dbReference>
<comment type="similarity">
    <text evidence="3">Belongs to the peptidase M50B family.</text>
</comment>
<dbReference type="Pfam" id="PF02163">
    <property type="entry name" value="Peptidase_M50"/>
    <property type="match status" value="2"/>
</dbReference>
<dbReference type="AlphaFoldDB" id="A0A2S9YX15"/>
<dbReference type="PANTHER" id="PTHR39188">
    <property type="entry name" value="MEMBRANE-ASSOCIATED ZINC METALLOPROTEASE M50B"/>
    <property type="match status" value="1"/>
</dbReference>
<feature type="transmembrane region" description="Helical" evidence="12">
    <location>
        <begin position="209"/>
        <end position="232"/>
    </location>
</feature>
<evidence type="ECO:0000256" key="5">
    <source>
        <dbReference type="ARBA" id="ARBA00022692"/>
    </source>
</evidence>
<gene>
    <name evidence="14" type="primary">rip3_2</name>
    <name evidence="14" type="ORF">ENSA7_06940</name>
</gene>
<comment type="subcellular location">
    <subcellularLocation>
        <location evidence="2">Membrane</location>
        <topology evidence="2">Multi-pass membrane protein</topology>
    </subcellularLocation>
</comment>
<keyword evidence="9 12" id="KW-1133">Transmembrane helix</keyword>
<evidence type="ECO:0000256" key="7">
    <source>
        <dbReference type="ARBA" id="ARBA00022801"/>
    </source>
</evidence>
<sequence length="257" mass="27478">MVDVKHPFFSLPTAADRRDRWSWHLGRILGIPTRIHASFALVLVWIGISTWSAAHSSVAVALGLGFALAVFACVLLHEFGHALVARRFGIETRRITLLPIGGVAELEREPSDPRAELWIAVAGPAVNLGIAATLALVGFALGSFASGGLLALVLSGLVWANLMLGLFNLVPAFPMDGGRVLRALASKRVGPVRATQIAAKLGRYLAVGFGVWGLFGGQPVLVLVAAFVWFAAGRELKRVRNRPAPPAGNRVIYVWRG</sequence>
<evidence type="ECO:0000256" key="9">
    <source>
        <dbReference type="ARBA" id="ARBA00022989"/>
    </source>
</evidence>
<name>A0A2S9YX15_9BACT</name>
<evidence type="ECO:0000256" key="1">
    <source>
        <dbReference type="ARBA" id="ARBA00001947"/>
    </source>
</evidence>
<keyword evidence="8" id="KW-0862">Zinc</keyword>
<organism evidence="14 15">
    <name type="scientific">Enhygromyxa salina</name>
    <dbReference type="NCBI Taxonomy" id="215803"/>
    <lineage>
        <taxon>Bacteria</taxon>
        <taxon>Pseudomonadati</taxon>
        <taxon>Myxococcota</taxon>
        <taxon>Polyangia</taxon>
        <taxon>Nannocystales</taxon>
        <taxon>Nannocystaceae</taxon>
        <taxon>Enhygromyxa</taxon>
    </lineage>
</organism>
<keyword evidence="5 12" id="KW-0812">Transmembrane</keyword>
<dbReference type="CDD" id="cd06164">
    <property type="entry name" value="S2P-M50_SpoIVFB_CBS"/>
    <property type="match status" value="1"/>
</dbReference>
<keyword evidence="4 14" id="KW-0645">Protease</keyword>
<feature type="transmembrane region" description="Helical" evidence="12">
    <location>
        <begin position="28"/>
        <end position="46"/>
    </location>
</feature>
<evidence type="ECO:0000256" key="6">
    <source>
        <dbReference type="ARBA" id="ARBA00022723"/>
    </source>
</evidence>
<evidence type="ECO:0000259" key="13">
    <source>
        <dbReference type="Pfam" id="PF02163"/>
    </source>
</evidence>
<evidence type="ECO:0000313" key="14">
    <source>
        <dbReference type="EMBL" id="PRQ09633.1"/>
    </source>
</evidence>
<feature type="domain" description="Peptidase M50" evidence="13">
    <location>
        <begin position="153"/>
        <end position="207"/>
    </location>
</feature>
<feature type="transmembrane region" description="Helical" evidence="12">
    <location>
        <begin position="117"/>
        <end position="142"/>
    </location>
</feature>
<comment type="caution">
    <text evidence="14">The sequence shown here is derived from an EMBL/GenBank/DDBJ whole genome shotgun (WGS) entry which is preliminary data.</text>
</comment>
<proteinExistence type="inferred from homology"/>
<dbReference type="Proteomes" id="UP000238823">
    <property type="component" value="Unassembled WGS sequence"/>
</dbReference>
<evidence type="ECO:0000256" key="3">
    <source>
        <dbReference type="ARBA" id="ARBA00007931"/>
    </source>
</evidence>
<keyword evidence="11 12" id="KW-0472">Membrane</keyword>
<evidence type="ECO:0000313" key="15">
    <source>
        <dbReference type="Proteomes" id="UP000238823"/>
    </source>
</evidence>
<dbReference type="PANTHER" id="PTHR39188:SF3">
    <property type="entry name" value="STAGE IV SPORULATION PROTEIN FB"/>
    <property type="match status" value="1"/>
</dbReference>